<keyword evidence="1" id="KW-0378">Hydrolase</keyword>
<dbReference type="GO" id="GO:0016788">
    <property type="term" value="F:hydrolase activity, acting on ester bonds"/>
    <property type="evidence" value="ECO:0007669"/>
    <property type="project" value="UniProtKB-ARBA"/>
</dbReference>
<organism evidence="4 5">
    <name type="scientific">Sporisorium graminicola</name>
    <dbReference type="NCBI Taxonomy" id="280036"/>
    <lineage>
        <taxon>Eukaryota</taxon>
        <taxon>Fungi</taxon>
        <taxon>Dikarya</taxon>
        <taxon>Basidiomycota</taxon>
        <taxon>Ustilaginomycotina</taxon>
        <taxon>Ustilaginomycetes</taxon>
        <taxon>Ustilaginales</taxon>
        <taxon>Ustilaginaceae</taxon>
        <taxon>Sporisorium</taxon>
    </lineage>
</organism>
<dbReference type="InterPro" id="IPR000073">
    <property type="entry name" value="AB_hydrolase_1"/>
</dbReference>
<dbReference type="PANTHER" id="PTHR22946">
    <property type="entry name" value="DIENELACTONE HYDROLASE DOMAIN-CONTAINING PROTEIN-RELATED"/>
    <property type="match status" value="1"/>
</dbReference>
<keyword evidence="5" id="KW-1185">Reference proteome</keyword>
<dbReference type="EMBL" id="SRRM01000004">
    <property type="protein sequence ID" value="TKY89525.1"/>
    <property type="molecule type" value="Genomic_DNA"/>
</dbReference>
<dbReference type="KEGG" id="sgra:EX895_001310"/>
<sequence length="313" mass="34312">MATAASTSAFDREDVQFPSGGELCAAWLYRPTGAPLQKASSSSKPRLYPVVVMAHGLGGIKEMGLDRYASCFAELGIVCLVFDYRHLGESGGTPRQLIDIQRQLDDYVAAIDYAAQLEFVDKQRIGVFGSSFSGGHVIEVAARDKRVTAVVSQCPFTNGFHSARCAGILPMFQLLGLAIRDVLFTRKDEIVSIKLAGKPGETAMMNSHDAMTLYDLVPPHLESEYKDYIAARLVLHIGFYCPGWKTSKVHCPILFAICGKDSVCPSAPTLSYAKKAPKATIMHYKDTGHFNIYTGANFDMATKDYTKFLRSNL</sequence>
<dbReference type="RefSeq" id="XP_029741510.1">
    <property type="nucleotide sequence ID" value="XM_029881909.1"/>
</dbReference>
<evidence type="ECO:0000256" key="1">
    <source>
        <dbReference type="ARBA" id="ARBA00022801"/>
    </source>
</evidence>
<dbReference type="PANTHER" id="PTHR22946:SF9">
    <property type="entry name" value="POLYKETIDE TRANSFERASE AF380"/>
    <property type="match status" value="1"/>
</dbReference>
<evidence type="ECO:0000259" key="3">
    <source>
        <dbReference type="Pfam" id="PF00561"/>
    </source>
</evidence>
<dbReference type="Proteomes" id="UP000306050">
    <property type="component" value="Chromosome SGRAM_11"/>
</dbReference>
<protein>
    <recommendedName>
        <fullName evidence="3">AB hydrolase-1 domain-containing protein</fullName>
    </recommendedName>
</protein>
<evidence type="ECO:0000313" key="4">
    <source>
        <dbReference type="EMBL" id="TKY89525.1"/>
    </source>
</evidence>
<accession>A0A4U7KXJ1</accession>
<gene>
    <name evidence="4" type="ORF">EX895_001310</name>
</gene>
<dbReference type="OrthoDB" id="2498029at2759"/>
<proteinExistence type="inferred from homology"/>
<dbReference type="SUPFAM" id="SSF53474">
    <property type="entry name" value="alpha/beta-Hydrolases"/>
    <property type="match status" value="1"/>
</dbReference>
<reference evidence="4 5" key="1">
    <citation type="submission" date="2019-05" db="EMBL/GenBank/DDBJ databases">
        <title>Sporisorium graminicola CBS 10092 draft sequencing and annotation.</title>
        <authorList>
            <person name="Solano-Gonzalez S."/>
            <person name="Caddick M.X."/>
            <person name="Darby A."/>
        </authorList>
    </citation>
    <scope>NUCLEOTIDE SEQUENCE [LARGE SCALE GENOMIC DNA]</scope>
    <source>
        <strain evidence="4 5">CBS 10092</strain>
    </source>
</reference>
<comment type="caution">
    <text evidence="4">The sequence shown here is derived from an EMBL/GenBank/DDBJ whole genome shotgun (WGS) entry which is preliminary data.</text>
</comment>
<dbReference type="InterPro" id="IPR029058">
    <property type="entry name" value="AB_hydrolase_fold"/>
</dbReference>
<evidence type="ECO:0000313" key="5">
    <source>
        <dbReference type="Proteomes" id="UP000306050"/>
    </source>
</evidence>
<dbReference type="Pfam" id="PF00561">
    <property type="entry name" value="Abhydrolase_1"/>
    <property type="match status" value="1"/>
</dbReference>
<comment type="similarity">
    <text evidence="2">Belongs to the AB hydrolase superfamily. FUS2 hydrolase family.</text>
</comment>
<evidence type="ECO:0000256" key="2">
    <source>
        <dbReference type="ARBA" id="ARBA00038115"/>
    </source>
</evidence>
<feature type="domain" description="AB hydrolase-1" evidence="3">
    <location>
        <begin position="49"/>
        <end position="295"/>
    </location>
</feature>
<name>A0A4U7KXJ1_9BASI</name>
<dbReference type="InterPro" id="IPR050261">
    <property type="entry name" value="FrsA_esterase"/>
</dbReference>
<dbReference type="AlphaFoldDB" id="A0A4U7KXJ1"/>
<dbReference type="Gene3D" id="3.40.50.1820">
    <property type="entry name" value="alpha/beta hydrolase"/>
    <property type="match status" value="1"/>
</dbReference>
<dbReference type="GeneID" id="40724205"/>